<sequence>MFNLRAELLSLNNQYNDITMVELMLNSLPHQYEFESLTSEVRYNSADTFVTPERVRELIGVAVSRQKAYNVKSEVGQRAENGGNGGGSKP</sequence>
<dbReference type="EMBL" id="QXGC01000727">
    <property type="protein sequence ID" value="KAE9223103.1"/>
    <property type="molecule type" value="Genomic_DNA"/>
</dbReference>
<proteinExistence type="predicted"/>
<protein>
    <submittedName>
        <fullName evidence="2">Uncharacterized protein</fullName>
    </submittedName>
</protein>
<dbReference type="Proteomes" id="UP000488956">
    <property type="component" value="Unassembled WGS sequence"/>
</dbReference>
<accession>A0A6G0NUP9</accession>
<evidence type="ECO:0000313" key="4">
    <source>
        <dbReference type="Proteomes" id="UP000488956"/>
    </source>
</evidence>
<organism evidence="2 3">
    <name type="scientific">Phytophthora fragariae</name>
    <dbReference type="NCBI Taxonomy" id="53985"/>
    <lineage>
        <taxon>Eukaryota</taxon>
        <taxon>Sar</taxon>
        <taxon>Stramenopiles</taxon>
        <taxon>Oomycota</taxon>
        <taxon>Peronosporomycetes</taxon>
        <taxon>Peronosporales</taxon>
        <taxon>Peronosporaceae</taxon>
        <taxon>Phytophthora</taxon>
    </lineage>
</organism>
<evidence type="ECO:0000313" key="3">
    <source>
        <dbReference type="Proteomes" id="UP000476176"/>
    </source>
</evidence>
<evidence type="ECO:0000313" key="2">
    <source>
        <dbReference type="EMBL" id="KAE9223103.1"/>
    </source>
</evidence>
<comment type="caution">
    <text evidence="2">The sequence shown here is derived from an EMBL/GenBank/DDBJ whole genome shotgun (WGS) entry which is preliminary data.</text>
</comment>
<reference evidence="3 4" key="1">
    <citation type="submission" date="2018-09" db="EMBL/GenBank/DDBJ databases">
        <title>Genomic investigation of the strawberry pathogen Phytophthora fragariae indicates pathogenicity is determined by transcriptional variation in three key races.</title>
        <authorList>
            <person name="Adams T.M."/>
            <person name="Armitage A.D."/>
            <person name="Sobczyk M.K."/>
            <person name="Bates H.J."/>
            <person name="Dunwell J.M."/>
            <person name="Nellist C.F."/>
            <person name="Harrison R.J."/>
        </authorList>
    </citation>
    <scope>NUCLEOTIDE SEQUENCE [LARGE SCALE GENOMIC DNA]</scope>
    <source>
        <strain evidence="2 3">BC-23</strain>
        <strain evidence="1 4">ONT-3</strain>
    </source>
</reference>
<name>A0A6G0NUP9_9STRA</name>
<evidence type="ECO:0000313" key="1">
    <source>
        <dbReference type="EMBL" id="KAE9100204.1"/>
    </source>
</evidence>
<gene>
    <name evidence="2" type="ORF">PF004_g12613</name>
    <name evidence="1" type="ORF">PF010_g14901</name>
</gene>
<dbReference type="EMBL" id="QXFX01000945">
    <property type="protein sequence ID" value="KAE9100204.1"/>
    <property type="molecule type" value="Genomic_DNA"/>
</dbReference>
<dbReference type="Proteomes" id="UP000476176">
    <property type="component" value="Unassembled WGS sequence"/>
</dbReference>
<dbReference type="AlphaFoldDB" id="A0A6G0NUP9"/>